<accession>A0ABS1V7W1</accession>
<evidence type="ECO:0000313" key="2">
    <source>
        <dbReference type="Proteomes" id="UP000606490"/>
    </source>
</evidence>
<dbReference type="Proteomes" id="UP000606490">
    <property type="component" value="Unassembled WGS sequence"/>
</dbReference>
<evidence type="ECO:0000313" key="1">
    <source>
        <dbReference type="EMBL" id="MBL6457756.1"/>
    </source>
</evidence>
<reference evidence="1 2" key="1">
    <citation type="submission" date="2021-01" db="EMBL/GenBank/DDBJ databases">
        <title>Belnapia mucosa sp. nov. and Belnapia arida sp. nov., isolated from the Tabernas Desert (Almeria, Spain).</title>
        <authorList>
            <person name="Molina-Menor E."/>
            <person name="Vidal-Verdu A."/>
            <person name="Calonge A."/>
            <person name="Satari L."/>
            <person name="Pereto Magraner J."/>
            <person name="Porcar Miralles M."/>
        </authorList>
    </citation>
    <scope>NUCLEOTIDE SEQUENCE [LARGE SCALE GENOMIC DNA]</scope>
    <source>
        <strain evidence="1 2">T6</strain>
    </source>
</reference>
<sequence length="193" mass="21856">MLNENLSIADFYRLRKSDQAGFAKWRIETLPKGMLLFKLTKGDAPEGQYGVTPWWSAVRPFKEDDEGALGRYQQAKLNGIDMSAMVRFMSAVRIDWNDLDNYVQVELLDDAKAFWGTFTPQPKWSAPNYNLADMRARKAQERQVNGSAMLPDVLGGLEAWQLFIPNLRDVHIKRSAVISAHDMTALGMALGFI</sequence>
<gene>
    <name evidence="1" type="ORF">JMJ55_20675</name>
</gene>
<protein>
    <submittedName>
        <fullName evidence="1">Uncharacterized protein</fullName>
    </submittedName>
</protein>
<keyword evidence="2" id="KW-1185">Reference proteome</keyword>
<name>A0ABS1V7W1_9PROT</name>
<organism evidence="1 2">
    <name type="scientific">Belnapia mucosa</name>
    <dbReference type="NCBI Taxonomy" id="2804532"/>
    <lineage>
        <taxon>Bacteria</taxon>
        <taxon>Pseudomonadati</taxon>
        <taxon>Pseudomonadota</taxon>
        <taxon>Alphaproteobacteria</taxon>
        <taxon>Acetobacterales</taxon>
        <taxon>Roseomonadaceae</taxon>
        <taxon>Belnapia</taxon>
    </lineage>
</organism>
<proteinExistence type="predicted"/>
<comment type="caution">
    <text evidence="1">The sequence shown here is derived from an EMBL/GenBank/DDBJ whole genome shotgun (WGS) entry which is preliminary data.</text>
</comment>
<dbReference type="EMBL" id="JAEUXJ010000010">
    <property type="protein sequence ID" value="MBL6457756.1"/>
    <property type="molecule type" value="Genomic_DNA"/>
</dbReference>
<dbReference type="RefSeq" id="WP_202827502.1">
    <property type="nucleotide sequence ID" value="NZ_JAEUXJ010000010.1"/>
</dbReference>